<dbReference type="STRING" id="43304.GCA_001403655_01303"/>
<proteinExistence type="predicted"/>
<dbReference type="RefSeq" id="WP_064937046.1">
    <property type="nucleotide sequence ID" value="NZ_LZSO01000048.1"/>
</dbReference>
<dbReference type="InterPro" id="IPR052736">
    <property type="entry name" value="Stf3_sulfotransferase"/>
</dbReference>
<dbReference type="Pfam" id="PF13469">
    <property type="entry name" value="Sulfotransfer_3"/>
    <property type="match status" value="1"/>
</dbReference>
<dbReference type="PANTHER" id="PTHR36451">
    <property type="entry name" value="PAPS-DEPENDENT SULFOTRANSFERASE STF3"/>
    <property type="match status" value="1"/>
</dbReference>
<organism evidence="1 2">
    <name type="scientific">Mycolicibacterium peregrinum</name>
    <name type="common">Mycobacterium peregrinum</name>
    <dbReference type="NCBI Taxonomy" id="43304"/>
    <lineage>
        <taxon>Bacteria</taxon>
        <taxon>Bacillati</taxon>
        <taxon>Actinomycetota</taxon>
        <taxon>Actinomycetes</taxon>
        <taxon>Mycobacteriales</taxon>
        <taxon>Mycobacteriaceae</taxon>
        <taxon>Mycolicibacterium</taxon>
    </lineage>
</organism>
<dbReference type="AlphaFoldDB" id="A0A1A0QL24"/>
<sequence>MTSWTAPARTPEALKAYVAAEQDRAARPDRYQLGADAIDIVIDRGTRGAGGGVLGDHGEWRPGVEQYLASAQEDGRLNALGALTAQRTASGRLAARLAMARYLEEHPTTEHRPLLPPVIITGGWRTGTTFLYRLLDRDPRLRAPLPAELGAPWRLPGDLDGDERVRRLEAAAAGQYLLHVLNPTMAAVHDSGPNLPEECVLGMGTTLRNWGFTATTRLDGYASWLAGQDFAAEYAQHRRMLQILDAGDGRRWVLKAPAHTAELRHVIATYPGACIVQLHRDIVETVASGASLFATYRSTYSDDVDGVDVGRFQTAQTELWLRRALDARAVASTVTWLDVQYRDLVADPEATVGRIYAAAQMEPPDIPRMLAEHHRAQPHGGKGAHRYLPEEFGINPAELRERMHFYTQTLDPSGTHPIEA</sequence>
<dbReference type="PANTHER" id="PTHR36451:SF1">
    <property type="entry name" value="OMEGA-HYDROXY-BETA-DIHYDROMENAQUINONE-9 SULFOTRANSFERASE STF3"/>
    <property type="match status" value="1"/>
</dbReference>
<dbReference type="EMBL" id="LZSO01000048">
    <property type="protein sequence ID" value="OBB22846.1"/>
    <property type="molecule type" value="Genomic_DNA"/>
</dbReference>
<dbReference type="Proteomes" id="UP000093902">
    <property type="component" value="Unassembled WGS sequence"/>
</dbReference>
<accession>A0A1A0QL24</accession>
<gene>
    <name evidence="1" type="ORF">A5792_04675</name>
</gene>
<dbReference type="OrthoDB" id="4365855at2"/>
<dbReference type="SUPFAM" id="SSF52540">
    <property type="entry name" value="P-loop containing nucleoside triphosphate hydrolases"/>
    <property type="match status" value="1"/>
</dbReference>
<dbReference type="Gene3D" id="3.40.50.300">
    <property type="entry name" value="P-loop containing nucleotide triphosphate hydrolases"/>
    <property type="match status" value="1"/>
</dbReference>
<comment type="caution">
    <text evidence="1">The sequence shown here is derived from an EMBL/GenBank/DDBJ whole genome shotgun (WGS) entry which is preliminary data.</text>
</comment>
<dbReference type="InterPro" id="IPR027417">
    <property type="entry name" value="P-loop_NTPase"/>
</dbReference>
<protein>
    <recommendedName>
        <fullName evidence="3">Sulfotransferase</fullName>
    </recommendedName>
</protein>
<evidence type="ECO:0008006" key="3">
    <source>
        <dbReference type="Google" id="ProtNLM"/>
    </source>
</evidence>
<evidence type="ECO:0000313" key="2">
    <source>
        <dbReference type="Proteomes" id="UP000093902"/>
    </source>
</evidence>
<reference evidence="2" key="1">
    <citation type="submission" date="2016-06" db="EMBL/GenBank/DDBJ databases">
        <authorList>
            <person name="Sutton G."/>
            <person name="Brinkac L."/>
            <person name="Sanka R."/>
            <person name="Adams M."/>
            <person name="Lau E."/>
            <person name="Mehaffy C."/>
            <person name="Tameris M."/>
            <person name="Hatherill M."/>
            <person name="Hanekom W."/>
            <person name="Mahomed H."/>
            <person name="Mcshane H."/>
        </authorList>
    </citation>
    <scope>NUCLEOTIDE SEQUENCE [LARGE SCALE GENOMIC DNA]</scope>
    <source>
        <strain evidence="2">852002-51209_SCH5440388</strain>
    </source>
</reference>
<evidence type="ECO:0000313" key="1">
    <source>
        <dbReference type="EMBL" id="OBB22846.1"/>
    </source>
</evidence>
<name>A0A1A0QL24_MYCPR</name>